<dbReference type="STRING" id="867345.SAMN05421693_12267"/>
<sequence length="280" mass="29509">MEACVSPAHRRLLPEKWEAPPVARQRLGRGAVTSLVTLERTSGADIINRFNIFPAAKILADPAPGYTTGQAKAALESVATQLNQDADTVLGWIGEAYQLDAGAGAGGAAFALGMLMVFLILAAQYERLTLPLAVASAVPFGVLGAVIASFGRGFPNDIYFQVGLLVLIGLAAKNAILIVEFAAQNRRQGMSTTEAATAAARQRFRAIVMTALTFIVGSLPLVYASGAGAASRQEIGTVVVGGMLAASTLALLFVPLFYKLLEDMADGWKARRHQPPLESR</sequence>
<dbReference type="PANTHER" id="PTHR32063:SF13">
    <property type="entry name" value="MULTIDRUG EFFLUX PUMP SUBUNIT ACRB-RELATED"/>
    <property type="match status" value="1"/>
</dbReference>
<dbReference type="SUPFAM" id="SSF82866">
    <property type="entry name" value="Multidrug efflux transporter AcrB transmembrane domain"/>
    <property type="match status" value="1"/>
</dbReference>
<feature type="transmembrane region" description="Helical" evidence="1">
    <location>
        <begin position="101"/>
        <end position="123"/>
    </location>
</feature>
<dbReference type="GO" id="GO:0005886">
    <property type="term" value="C:plasma membrane"/>
    <property type="evidence" value="ECO:0007669"/>
    <property type="project" value="TreeGrafter"/>
</dbReference>
<dbReference type="InterPro" id="IPR001036">
    <property type="entry name" value="Acrflvin-R"/>
</dbReference>
<reference evidence="2 3" key="1">
    <citation type="submission" date="2016-10" db="EMBL/GenBank/DDBJ databases">
        <authorList>
            <person name="de Groot N.N."/>
        </authorList>
    </citation>
    <scope>NUCLEOTIDE SEQUENCE [LARGE SCALE GENOMIC DNA]</scope>
    <source>
        <strain evidence="2 3">B7-7</strain>
    </source>
</reference>
<dbReference type="InterPro" id="IPR027463">
    <property type="entry name" value="AcrB_DN_DC_subdom"/>
</dbReference>
<dbReference type="AlphaFoldDB" id="A0A1H9ERY9"/>
<dbReference type="Pfam" id="PF00873">
    <property type="entry name" value="ACR_tran"/>
    <property type="match status" value="1"/>
</dbReference>
<name>A0A1H9ERY9_9GAMM</name>
<proteinExistence type="predicted"/>
<organism evidence="2 3">
    <name type="scientific">Ectothiorhodospira magna</name>
    <dbReference type="NCBI Taxonomy" id="867345"/>
    <lineage>
        <taxon>Bacteria</taxon>
        <taxon>Pseudomonadati</taxon>
        <taxon>Pseudomonadota</taxon>
        <taxon>Gammaproteobacteria</taxon>
        <taxon>Chromatiales</taxon>
        <taxon>Ectothiorhodospiraceae</taxon>
        <taxon>Ectothiorhodospira</taxon>
    </lineage>
</organism>
<evidence type="ECO:0000256" key="1">
    <source>
        <dbReference type="SAM" id="Phobius"/>
    </source>
</evidence>
<feature type="transmembrane region" description="Helical" evidence="1">
    <location>
        <begin position="235"/>
        <end position="261"/>
    </location>
</feature>
<accession>A0A1H9ERY9</accession>
<keyword evidence="3" id="KW-1185">Reference proteome</keyword>
<keyword evidence="1" id="KW-0472">Membrane</keyword>
<keyword evidence="1" id="KW-1133">Transmembrane helix</keyword>
<feature type="transmembrane region" description="Helical" evidence="1">
    <location>
        <begin position="130"/>
        <end position="152"/>
    </location>
</feature>
<keyword evidence="1" id="KW-0812">Transmembrane</keyword>
<dbReference type="GO" id="GO:0042910">
    <property type="term" value="F:xenobiotic transmembrane transporter activity"/>
    <property type="evidence" value="ECO:0007669"/>
    <property type="project" value="TreeGrafter"/>
</dbReference>
<protein>
    <submittedName>
        <fullName evidence="2">Hydrophobic/amphiphilic exporter-1, HAE1 family/multidrug efflux pump</fullName>
    </submittedName>
</protein>
<evidence type="ECO:0000313" key="3">
    <source>
        <dbReference type="Proteomes" id="UP000199496"/>
    </source>
</evidence>
<dbReference type="EMBL" id="FOFO01000022">
    <property type="protein sequence ID" value="SEQ28372.1"/>
    <property type="molecule type" value="Genomic_DNA"/>
</dbReference>
<dbReference type="Proteomes" id="UP000199496">
    <property type="component" value="Unassembled WGS sequence"/>
</dbReference>
<dbReference type="Gene3D" id="1.20.1640.10">
    <property type="entry name" value="Multidrug efflux transporter AcrB transmembrane domain"/>
    <property type="match status" value="1"/>
</dbReference>
<evidence type="ECO:0000313" key="2">
    <source>
        <dbReference type="EMBL" id="SEQ28372.1"/>
    </source>
</evidence>
<feature type="transmembrane region" description="Helical" evidence="1">
    <location>
        <begin position="204"/>
        <end position="223"/>
    </location>
</feature>
<feature type="transmembrane region" description="Helical" evidence="1">
    <location>
        <begin position="158"/>
        <end position="183"/>
    </location>
</feature>
<gene>
    <name evidence="2" type="ORF">SAMN05421693_12267</name>
</gene>
<dbReference type="PANTHER" id="PTHR32063">
    <property type="match status" value="1"/>
</dbReference>
<dbReference type="Gene3D" id="3.30.70.1440">
    <property type="entry name" value="Multidrug efflux transporter AcrB pore domain"/>
    <property type="match status" value="1"/>
</dbReference>
<dbReference type="Gene3D" id="3.30.2090.10">
    <property type="entry name" value="Multidrug efflux transporter AcrB TolC docking domain, DN and DC subdomains"/>
    <property type="match status" value="1"/>
</dbReference>